<dbReference type="EMBL" id="MFJE01000035">
    <property type="protein sequence ID" value="OGG13815.1"/>
    <property type="molecule type" value="Genomic_DNA"/>
</dbReference>
<dbReference type="Proteomes" id="UP000177383">
    <property type="component" value="Unassembled WGS sequence"/>
</dbReference>
<evidence type="ECO:0008006" key="4">
    <source>
        <dbReference type="Google" id="ProtNLM"/>
    </source>
</evidence>
<dbReference type="AlphaFoldDB" id="A0A1F5ZN92"/>
<feature type="chain" id="PRO_5009522872" description="Secreted protein" evidence="1">
    <location>
        <begin position="25"/>
        <end position="167"/>
    </location>
</feature>
<evidence type="ECO:0000313" key="3">
    <source>
        <dbReference type="Proteomes" id="UP000177383"/>
    </source>
</evidence>
<proteinExistence type="predicted"/>
<sequence length="167" mass="18206">MKKFLIGSAAGLFILAISAVSAFAAGGFDQYGYNDTARIFNGTGSSWCLAKGLPANCIGIYSPDKLVMKWNAEWDRGNAEGWTDPAGYDAWLNNEWNGKVKGGSDAVWHYKIVWVGSCGADYTPLPNGGYCIWGQFEVLMDQGVDPNFGPGHMWFTHAIPNGYGSYR</sequence>
<evidence type="ECO:0000313" key="2">
    <source>
        <dbReference type="EMBL" id="OGG13815.1"/>
    </source>
</evidence>
<protein>
    <recommendedName>
        <fullName evidence="4">Secreted protein</fullName>
    </recommendedName>
</protein>
<reference evidence="2 3" key="1">
    <citation type="journal article" date="2016" name="Nat. Commun.">
        <title>Thousands of microbial genomes shed light on interconnected biogeochemical processes in an aquifer system.</title>
        <authorList>
            <person name="Anantharaman K."/>
            <person name="Brown C.T."/>
            <person name="Hug L.A."/>
            <person name="Sharon I."/>
            <person name="Castelle C.J."/>
            <person name="Probst A.J."/>
            <person name="Thomas B.C."/>
            <person name="Singh A."/>
            <person name="Wilkins M.J."/>
            <person name="Karaoz U."/>
            <person name="Brodie E.L."/>
            <person name="Williams K.H."/>
            <person name="Hubbard S.S."/>
            <person name="Banfield J.F."/>
        </authorList>
    </citation>
    <scope>NUCLEOTIDE SEQUENCE [LARGE SCALE GENOMIC DNA]</scope>
</reference>
<evidence type="ECO:0000256" key="1">
    <source>
        <dbReference type="SAM" id="SignalP"/>
    </source>
</evidence>
<accession>A0A1F5ZN92</accession>
<name>A0A1F5ZN92_9BACT</name>
<feature type="signal peptide" evidence="1">
    <location>
        <begin position="1"/>
        <end position="24"/>
    </location>
</feature>
<dbReference type="STRING" id="1798375.A2773_05660"/>
<gene>
    <name evidence="2" type="ORF">A2773_05660</name>
</gene>
<keyword evidence="1" id="KW-0732">Signal</keyword>
<organism evidence="2 3">
    <name type="scientific">Candidatus Gottesmanbacteria bacterium RIFCSPHIGHO2_01_FULL_39_10</name>
    <dbReference type="NCBI Taxonomy" id="1798375"/>
    <lineage>
        <taxon>Bacteria</taxon>
        <taxon>Candidatus Gottesmaniibacteriota</taxon>
    </lineage>
</organism>
<comment type="caution">
    <text evidence="2">The sequence shown here is derived from an EMBL/GenBank/DDBJ whole genome shotgun (WGS) entry which is preliminary data.</text>
</comment>